<keyword evidence="6" id="KW-1185">Reference proteome</keyword>
<dbReference type="AlphaFoldDB" id="A0A0T6BA99"/>
<keyword evidence="1 2" id="KW-1015">Disulfide bond</keyword>
<comment type="caution">
    <text evidence="5">The sequence shown here is derived from an EMBL/GenBank/DDBJ whole genome shotgun (WGS) entry which is preliminary data.</text>
</comment>
<dbReference type="PRINTS" id="PR00261">
    <property type="entry name" value="LDLRECEPTOR"/>
</dbReference>
<evidence type="ECO:0000256" key="2">
    <source>
        <dbReference type="PROSITE-ProRule" id="PRU00124"/>
    </source>
</evidence>
<dbReference type="InterPro" id="IPR023415">
    <property type="entry name" value="LDLR_class-A_CS"/>
</dbReference>
<feature type="domain" description="EB" evidence="4">
    <location>
        <begin position="39"/>
        <end position="95"/>
    </location>
</feature>
<keyword evidence="5" id="KW-0675">Receptor</keyword>
<feature type="disulfide bond" evidence="2">
    <location>
        <begin position="514"/>
        <end position="532"/>
    </location>
</feature>
<organism evidence="5 6">
    <name type="scientific">Oryctes borbonicus</name>
    <dbReference type="NCBI Taxonomy" id="1629725"/>
    <lineage>
        <taxon>Eukaryota</taxon>
        <taxon>Metazoa</taxon>
        <taxon>Ecdysozoa</taxon>
        <taxon>Arthropoda</taxon>
        <taxon>Hexapoda</taxon>
        <taxon>Insecta</taxon>
        <taxon>Pterygota</taxon>
        <taxon>Neoptera</taxon>
        <taxon>Endopterygota</taxon>
        <taxon>Coleoptera</taxon>
        <taxon>Polyphaga</taxon>
        <taxon>Scarabaeiformia</taxon>
        <taxon>Scarabaeidae</taxon>
        <taxon>Dynastinae</taxon>
        <taxon>Oryctes</taxon>
    </lineage>
</organism>
<protein>
    <submittedName>
        <fullName evidence="5">Lipoprotein receptor</fullName>
    </submittedName>
</protein>
<dbReference type="PROSITE" id="PS01209">
    <property type="entry name" value="LDLRA_1"/>
    <property type="match status" value="2"/>
</dbReference>
<keyword evidence="5" id="KW-0449">Lipoprotein</keyword>
<evidence type="ECO:0000313" key="5">
    <source>
        <dbReference type="EMBL" id="KRT84256.1"/>
    </source>
</evidence>
<dbReference type="InterPro" id="IPR002172">
    <property type="entry name" value="LDrepeatLR_classA_rpt"/>
</dbReference>
<dbReference type="Proteomes" id="UP000051574">
    <property type="component" value="Unassembled WGS sequence"/>
</dbReference>
<dbReference type="Pfam" id="PF00057">
    <property type="entry name" value="Ldl_recept_a"/>
    <property type="match status" value="3"/>
</dbReference>
<comment type="caution">
    <text evidence="2">Lacks conserved residue(s) required for the propagation of feature annotation.</text>
</comment>
<feature type="compositionally biased region" description="Low complexity" evidence="3">
    <location>
        <begin position="277"/>
        <end position="296"/>
    </location>
</feature>
<proteinExistence type="predicted"/>
<accession>A0A0T6BA99</accession>
<dbReference type="EMBL" id="LJIG01002684">
    <property type="protein sequence ID" value="KRT84256.1"/>
    <property type="molecule type" value="Genomic_DNA"/>
</dbReference>
<dbReference type="SMART" id="SM00192">
    <property type="entry name" value="LDLa"/>
    <property type="match status" value="4"/>
</dbReference>
<gene>
    <name evidence="5" type="ORF">AMK59_2732</name>
</gene>
<evidence type="ECO:0000256" key="1">
    <source>
        <dbReference type="ARBA" id="ARBA00023157"/>
    </source>
</evidence>
<feature type="disulfide bond" evidence="2">
    <location>
        <begin position="469"/>
        <end position="487"/>
    </location>
</feature>
<feature type="disulfide bond" evidence="2">
    <location>
        <begin position="439"/>
        <end position="454"/>
    </location>
</feature>
<dbReference type="PANTHER" id="PTHR39069:SF1">
    <property type="entry name" value="ECDYSONE-INDUCIBLE GENE E1, ISOFORM A"/>
    <property type="match status" value="1"/>
</dbReference>
<evidence type="ECO:0000256" key="3">
    <source>
        <dbReference type="SAM" id="MobiDB-lite"/>
    </source>
</evidence>
<feature type="region of interest" description="Disordered" evidence="3">
    <location>
        <begin position="270"/>
        <end position="299"/>
    </location>
</feature>
<dbReference type="OrthoDB" id="9991628at2759"/>
<feature type="disulfide bond" evidence="2">
    <location>
        <begin position="526"/>
        <end position="541"/>
    </location>
</feature>
<feature type="non-terminal residue" evidence="5">
    <location>
        <position position="1"/>
    </location>
</feature>
<dbReference type="CDD" id="cd00112">
    <property type="entry name" value="LDLa"/>
    <property type="match status" value="4"/>
</dbReference>
<feature type="disulfide bond" evidence="2">
    <location>
        <begin position="462"/>
        <end position="474"/>
    </location>
</feature>
<reference evidence="5 6" key="1">
    <citation type="submission" date="2015-09" db="EMBL/GenBank/DDBJ databases">
        <title>Draft genome of the scarab beetle Oryctes borbonicus.</title>
        <authorList>
            <person name="Meyer J.M."/>
            <person name="Markov G.V."/>
            <person name="Baskaran P."/>
            <person name="Herrmann M."/>
            <person name="Sommer R.J."/>
            <person name="Roedelsperger C."/>
        </authorList>
    </citation>
    <scope>NUCLEOTIDE SEQUENCE [LARGE SCALE GENOMIC DNA]</scope>
    <source>
        <strain evidence="5">OB123</strain>
        <tissue evidence="5">Whole animal</tissue>
    </source>
</reference>
<feature type="region of interest" description="Disordered" evidence="3">
    <location>
        <begin position="220"/>
        <end position="242"/>
    </location>
</feature>
<dbReference type="InterPro" id="IPR036055">
    <property type="entry name" value="LDL_receptor-like_sf"/>
</dbReference>
<name>A0A0T6BA99_9SCAR</name>
<dbReference type="SUPFAM" id="SSF57424">
    <property type="entry name" value="LDL receptor-like module"/>
    <property type="match status" value="4"/>
</dbReference>
<dbReference type="PROSITE" id="PS50068">
    <property type="entry name" value="LDLRA_2"/>
    <property type="match status" value="4"/>
</dbReference>
<dbReference type="Pfam" id="PF01683">
    <property type="entry name" value="EB"/>
    <property type="match status" value="1"/>
</dbReference>
<dbReference type="PANTHER" id="PTHR39069">
    <property type="entry name" value="ECDYSONE-INDUCIBLE GENE E1, ISOFORM A"/>
    <property type="match status" value="1"/>
</dbReference>
<dbReference type="InterPro" id="IPR006149">
    <property type="entry name" value="EB_dom"/>
</dbReference>
<evidence type="ECO:0000313" key="6">
    <source>
        <dbReference type="Proteomes" id="UP000051574"/>
    </source>
</evidence>
<feature type="compositionally biased region" description="Basic residues" evidence="3">
    <location>
        <begin position="220"/>
        <end position="234"/>
    </location>
</feature>
<sequence length="554" mass="60465">IQIFAYKVSARELGSECSTEQSCKDDIVGSQCSQNICMCQPYYARVNSTYCIQSTLLGYDCLVSEQCSMKVANSSCLDGVCRCVDGFLQFRKHTCLAPARPGNVCYSNAHCRLWTADSHCDFLIPNLFGRCQCNSPFRQVGDSCVRSAFQDVSSNIFTQDVSLTASTSTSLTTTRAITTTTAAATASALKSSAQPLEKSTTTDVRSNYITDYSTTSFPKKTYKPNHGYKKRRRPASTTELPRYKTRTTPARPLDVTTRMAVSRRTTIMEPKSTPVPTSILFSSTTTTVTPDTSTRSIETTPPTFQRFTAKTESTTTKSSSTQEIRRRIEDSYAAVSLGLPCVTDLQCRAADPSSKCIDGVCDCIWKTNSTRACSARNTGCMAGTFQCRSTGTCISWFFVCDSRNDCSDGSDEECTRTKCPHEAFRCKSNGQCISKASRCDGIRDCAGGEDEVDCHASGRRGCPPDTYQCGDGKCIPEYEFCNAIIGCSDASDEPPHICKSRSRRRIAEYCPLRCGNGRCRSSAIACSGRDGCGDGTDEMSCSVCRCPVIKAKSL</sequence>
<dbReference type="Gene3D" id="4.10.400.10">
    <property type="entry name" value="Low-density Lipoprotein Receptor"/>
    <property type="match status" value="3"/>
</dbReference>
<evidence type="ECO:0000259" key="4">
    <source>
        <dbReference type="Pfam" id="PF01683"/>
    </source>
</evidence>